<evidence type="ECO:0000256" key="1">
    <source>
        <dbReference type="SAM" id="Phobius"/>
    </source>
</evidence>
<evidence type="ECO:0000313" key="2">
    <source>
        <dbReference type="EMBL" id="SFI63418.1"/>
    </source>
</evidence>
<gene>
    <name evidence="2" type="ORF">SAMN05421753_1114</name>
</gene>
<keyword evidence="3" id="KW-1185">Reference proteome</keyword>
<keyword evidence="1" id="KW-0472">Membrane</keyword>
<dbReference type="EMBL" id="FOQD01000011">
    <property type="protein sequence ID" value="SFI63418.1"/>
    <property type="molecule type" value="Genomic_DNA"/>
</dbReference>
<dbReference type="Proteomes" id="UP000199518">
    <property type="component" value="Unassembled WGS sequence"/>
</dbReference>
<organism evidence="2 3">
    <name type="scientific">Planctomicrobium piriforme</name>
    <dbReference type="NCBI Taxonomy" id="1576369"/>
    <lineage>
        <taxon>Bacteria</taxon>
        <taxon>Pseudomonadati</taxon>
        <taxon>Planctomycetota</taxon>
        <taxon>Planctomycetia</taxon>
        <taxon>Planctomycetales</taxon>
        <taxon>Planctomycetaceae</taxon>
        <taxon>Planctomicrobium</taxon>
    </lineage>
</organism>
<evidence type="ECO:0000313" key="3">
    <source>
        <dbReference type="Proteomes" id="UP000199518"/>
    </source>
</evidence>
<name>A0A1I3JTT2_9PLAN</name>
<feature type="transmembrane region" description="Helical" evidence="1">
    <location>
        <begin position="15"/>
        <end position="38"/>
    </location>
</feature>
<dbReference type="AlphaFoldDB" id="A0A1I3JTT2"/>
<sequence>MNRVKALQFGTKAKLIIGGFLLAIALCGAGIAAVFLLLADGRCAEFFSVDHPNAIKTQRLGDHIIGALNRYREERNDFPKSLEELVPDYLETIPPPLYGERKWVYHRIETPGEPPQFELTFGPPNLYPCVFYESKHRTWTVDD</sequence>
<protein>
    <submittedName>
        <fullName evidence="2">Uncharacterized protein</fullName>
    </submittedName>
</protein>
<keyword evidence="1" id="KW-0812">Transmembrane</keyword>
<accession>A0A1I3JTT2</accession>
<reference evidence="3" key="1">
    <citation type="submission" date="2016-10" db="EMBL/GenBank/DDBJ databases">
        <authorList>
            <person name="Varghese N."/>
            <person name="Submissions S."/>
        </authorList>
    </citation>
    <scope>NUCLEOTIDE SEQUENCE [LARGE SCALE GENOMIC DNA]</scope>
    <source>
        <strain evidence="3">DSM 26348</strain>
    </source>
</reference>
<keyword evidence="1" id="KW-1133">Transmembrane helix</keyword>
<proteinExistence type="predicted"/>